<feature type="coiled-coil region" evidence="2">
    <location>
        <begin position="256"/>
        <end position="283"/>
    </location>
</feature>
<dbReference type="SUPFAM" id="SSF51735">
    <property type="entry name" value="NAD(P)-binding Rossmann-fold domains"/>
    <property type="match status" value="1"/>
</dbReference>
<dbReference type="GO" id="GO:0070403">
    <property type="term" value="F:NAD+ binding"/>
    <property type="evidence" value="ECO:0007669"/>
    <property type="project" value="InterPro"/>
</dbReference>
<dbReference type="PROSITE" id="PS51176">
    <property type="entry name" value="PDH_ADH"/>
    <property type="match status" value="1"/>
</dbReference>
<accession>A0A834U253</accession>
<comment type="caution">
    <text evidence="4">The sequence shown here is derived from an EMBL/GenBank/DDBJ whole genome shotgun (WGS) entry which is preliminary data.</text>
</comment>
<evidence type="ECO:0000313" key="4">
    <source>
        <dbReference type="EMBL" id="KAF7830905.1"/>
    </source>
</evidence>
<sequence>MKIGIVGFGPFAQFLSNTIIKQGHTVSATSRSDYSHLCSQLGVQFFKYNHNYNYILYLYSFIPSPPKLLSSCSSYTCRDSCAFLDADNDVVLICTSILSLSQVLASLPLGRLKRPLLFVDVLSVKEHPKQVLLQVLPEESDILCTHPMFGPDSGKDGWRDLNFMYEKVRVRDEATCSNFLHIFASEGCRMLEMSCEEHDRLAAKSQFITHTIGRSLAEMDIKPTPIDTKSFQTLIQLKETTTGSSFDLFSGLFTHNRFAKQELENLENALHKVKEMLIQRMNEEQVLQKIE</sequence>
<name>A0A834U253_9FABA</name>
<dbReference type="Pfam" id="PF02153">
    <property type="entry name" value="PDH_N"/>
    <property type="match status" value="1"/>
</dbReference>
<dbReference type="GO" id="GO:0008977">
    <property type="term" value="F:prephenate dehydrogenase (NAD+) activity"/>
    <property type="evidence" value="ECO:0007669"/>
    <property type="project" value="InterPro"/>
</dbReference>
<dbReference type="InterPro" id="IPR046826">
    <property type="entry name" value="PDH_N"/>
</dbReference>
<gene>
    <name evidence="4" type="ORF">G2W53_013238</name>
</gene>
<dbReference type="EMBL" id="JAAIUW010000005">
    <property type="protein sequence ID" value="KAF7830905.1"/>
    <property type="molecule type" value="Genomic_DNA"/>
</dbReference>
<evidence type="ECO:0000256" key="2">
    <source>
        <dbReference type="SAM" id="Coils"/>
    </source>
</evidence>
<proteinExistence type="predicted"/>
<dbReference type="PANTHER" id="PTHR43207">
    <property type="entry name" value="AROGENATE DEHYDROGENASE-RELATED"/>
    <property type="match status" value="1"/>
</dbReference>
<evidence type="ECO:0000313" key="5">
    <source>
        <dbReference type="Proteomes" id="UP000634136"/>
    </source>
</evidence>
<dbReference type="InterPro" id="IPR008927">
    <property type="entry name" value="6-PGluconate_DH-like_C_sf"/>
</dbReference>
<keyword evidence="2" id="KW-0175">Coiled coil</keyword>
<reference evidence="4" key="1">
    <citation type="submission" date="2020-09" db="EMBL/GenBank/DDBJ databases">
        <title>Genome-Enabled Discovery of Anthraquinone Biosynthesis in Senna tora.</title>
        <authorList>
            <person name="Kang S.-H."/>
            <person name="Pandey R.P."/>
            <person name="Lee C.-M."/>
            <person name="Sim J.-S."/>
            <person name="Jeong J.-T."/>
            <person name="Choi B.-S."/>
            <person name="Jung M."/>
            <person name="Ginzburg D."/>
            <person name="Zhao K."/>
            <person name="Won S.Y."/>
            <person name="Oh T.-J."/>
            <person name="Yu Y."/>
            <person name="Kim N.-H."/>
            <person name="Lee O.R."/>
            <person name="Lee T.-H."/>
            <person name="Bashyal P."/>
            <person name="Kim T.-S."/>
            <person name="Lee W.-H."/>
            <person name="Kawkins C."/>
            <person name="Kim C.-K."/>
            <person name="Kim J.S."/>
            <person name="Ahn B.O."/>
            <person name="Rhee S.Y."/>
            <person name="Sohng J.K."/>
        </authorList>
    </citation>
    <scope>NUCLEOTIDE SEQUENCE</scope>
    <source>
        <tissue evidence="4">Leaf</tissue>
    </source>
</reference>
<dbReference type="InterPro" id="IPR036291">
    <property type="entry name" value="NAD(P)-bd_dom_sf"/>
</dbReference>
<organism evidence="4 5">
    <name type="scientific">Senna tora</name>
    <dbReference type="NCBI Taxonomy" id="362788"/>
    <lineage>
        <taxon>Eukaryota</taxon>
        <taxon>Viridiplantae</taxon>
        <taxon>Streptophyta</taxon>
        <taxon>Embryophyta</taxon>
        <taxon>Tracheophyta</taxon>
        <taxon>Spermatophyta</taxon>
        <taxon>Magnoliopsida</taxon>
        <taxon>eudicotyledons</taxon>
        <taxon>Gunneridae</taxon>
        <taxon>Pentapetalae</taxon>
        <taxon>rosids</taxon>
        <taxon>fabids</taxon>
        <taxon>Fabales</taxon>
        <taxon>Fabaceae</taxon>
        <taxon>Caesalpinioideae</taxon>
        <taxon>Cassia clade</taxon>
        <taxon>Senna</taxon>
    </lineage>
</organism>
<dbReference type="Gene3D" id="3.40.50.720">
    <property type="entry name" value="NAD(P)-binding Rossmann-like Domain"/>
    <property type="match status" value="1"/>
</dbReference>
<dbReference type="InterPro" id="IPR045011">
    <property type="entry name" value="TYRAAT1/2"/>
</dbReference>
<dbReference type="Proteomes" id="UP000634136">
    <property type="component" value="Unassembled WGS sequence"/>
</dbReference>
<dbReference type="GO" id="GO:0033730">
    <property type="term" value="F:arogenate dehydrogenase (NADP+) activity"/>
    <property type="evidence" value="ECO:0007669"/>
    <property type="project" value="InterPro"/>
</dbReference>
<dbReference type="GO" id="GO:0006571">
    <property type="term" value="P:tyrosine biosynthetic process"/>
    <property type="evidence" value="ECO:0007669"/>
    <property type="project" value="InterPro"/>
</dbReference>
<dbReference type="SUPFAM" id="SSF48179">
    <property type="entry name" value="6-phosphogluconate dehydrogenase C-terminal domain-like"/>
    <property type="match status" value="1"/>
</dbReference>
<keyword evidence="1" id="KW-0560">Oxidoreductase</keyword>
<dbReference type="PANTHER" id="PTHR43207:SF3">
    <property type="entry name" value="AROGENATE DEHYDROGENASE 1, CHLOROPLASTIC-LIKE"/>
    <property type="match status" value="1"/>
</dbReference>
<feature type="domain" description="Prephenate/arogenate dehydrogenase" evidence="3">
    <location>
        <begin position="1"/>
        <end position="291"/>
    </location>
</feature>
<dbReference type="GO" id="GO:0004665">
    <property type="term" value="F:prephenate dehydrogenase (NADP+) activity"/>
    <property type="evidence" value="ECO:0007669"/>
    <property type="project" value="InterPro"/>
</dbReference>
<dbReference type="Pfam" id="PF26213">
    <property type="entry name" value="TYRAAT1_C"/>
    <property type="match status" value="1"/>
</dbReference>
<dbReference type="OrthoDB" id="2414662at2759"/>
<dbReference type="InterPro" id="IPR059064">
    <property type="entry name" value="TYRAAT2_C"/>
</dbReference>
<evidence type="ECO:0000256" key="1">
    <source>
        <dbReference type="ARBA" id="ARBA00023002"/>
    </source>
</evidence>
<dbReference type="AlphaFoldDB" id="A0A834U253"/>
<dbReference type="InterPro" id="IPR003099">
    <property type="entry name" value="Prephen_DH"/>
</dbReference>
<protein>
    <submittedName>
        <fullName evidence="4">Arogenate dehydrogenase 1, chloroplastic-like</fullName>
    </submittedName>
</protein>
<keyword evidence="5" id="KW-1185">Reference proteome</keyword>
<evidence type="ECO:0000259" key="3">
    <source>
        <dbReference type="PROSITE" id="PS51176"/>
    </source>
</evidence>